<organism evidence="1 2">
    <name type="scientific">Candidatus Dojkabacteria bacterium</name>
    <dbReference type="NCBI Taxonomy" id="2099670"/>
    <lineage>
        <taxon>Bacteria</taxon>
        <taxon>Candidatus Dojkabacteria</taxon>
    </lineage>
</organism>
<comment type="caution">
    <text evidence="1">The sequence shown here is derived from an EMBL/GenBank/DDBJ whole genome shotgun (WGS) entry which is preliminary data.</text>
</comment>
<dbReference type="Proteomes" id="UP000781173">
    <property type="component" value="Unassembled WGS sequence"/>
</dbReference>
<dbReference type="AlphaFoldDB" id="A0A952DV44"/>
<gene>
    <name evidence="1" type="ORF">H3C67_03015</name>
</gene>
<protein>
    <submittedName>
        <fullName evidence="1">Uncharacterized protein</fullName>
    </submittedName>
</protein>
<accession>A0A952DV44</accession>
<evidence type="ECO:0000313" key="2">
    <source>
        <dbReference type="Proteomes" id="UP000781173"/>
    </source>
</evidence>
<proteinExistence type="predicted"/>
<dbReference type="EMBL" id="JACFOF010000006">
    <property type="protein sequence ID" value="MBW7953733.1"/>
    <property type="molecule type" value="Genomic_DNA"/>
</dbReference>
<evidence type="ECO:0000313" key="1">
    <source>
        <dbReference type="EMBL" id="MBW7953733.1"/>
    </source>
</evidence>
<reference evidence="1" key="1">
    <citation type="journal article" date="2022" name="ISME J.">
        <title>A general approach to explore prokaryotic protein glycosylation reveals the unique surface layer modulation of an anammox bacterium.</title>
        <authorList>
            <person name="Pabst M."/>
            <person name="Grouzdev D.S."/>
            <person name="Lawson C.E."/>
            <person name="Kleikamp H.B.C."/>
            <person name="de Ram C."/>
            <person name="Louwen R."/>
            <person name="Lin Y.M."/>
            <person name="Lucker S."/>
            <person name="van Loosdrecht M.C.M."/>
            <person name="Laureni M."/>
        </authorList>
    </citation>
    <scope>NUCLEOTIDE SEQUENCE</scope>
    <source>
        <strain evidence="1">BROCD043</strain>
    </source>
</reference>
<name>A0A952DV44_9BACT</name>
<sequence length="436" mass="49530">MGILRLTHQIIKQGTTEREVPSHSSALNHNCVREASSIIRSGIESGMIDLNIIACQVQRLLELKTHHISGYTHEPDTRVRIGMASFNSTATELSETFEIPVFSIYKIIDEVHSAIYHLLRDQEGFDLESLNAGAQIKLREFAGIQKIMDDAEHYLSDNHFADIIADTPSLGMLLWSQQEHSSILPLLDGLGIRYETPRNVDSSFRRLLSEGYNNGNLTLLRRVLYAYQSQNPSPMNSNGAMIGDILERTALWAFGNGREKNIRLKSNTRHALTYLCVMQFIKDLNNRDIIDNGIENFYTMPERDGLDITTIAVPNDWVIANSRLDAYRSKNGSYRFRIRPEDFFIDTPNLSRTLDLFLFDYLKQKNRGEVVSAIGSLLGFSDNTARKVYDQLKRVADFALMVDHTPNRLDIPSRLASQNIDAVYNRIKQVVSSSTR</sequence>